<feature type="transmembrane region" description="Helical" evidence="3">
    <location>
        <begin position="407"/>
        <end position="430"/>
    </location>
</feature>
<feature type="transmembrane region" description="Helical" evidence="3">
    <location>
        <begin position="455"/>
        <end position="475"/>
    </location>
</feature>
<feature type="transmembrane region" description="Helical" evidence="3">
    <location>
        <begin position="329"/>
        <end position="349"/>
    </location>
</feature>
<dbReference type="PANTHER" id="PTHR43653">
    <property type="entry name" value="CYTOCHROME C ASSEMBLY PROTEIN-RELATED"/>
    <property type="match status" value="1"/>
</dbReference>
<evidence type="ECO:0000259" key="5">
    <source>
        <dbReference type="Pfam" id="PF16327"/>
    </source>
</evidence>
<feature type="domain" description="Cytochrome c-type biogenesis protein CcmF C-terminal" evidence="5">
    <location>
        <begin position="371"/>
        <end position="594"/>
    </location>
</feature>
<feature type="transmembrane region" description="Helical" evidence="3">
    <location>
        <begin position="813"/>
        <end position="832"/>
    </location>
</feature>
<evidence type="ECO:0000259" key="4">
    <source>
        <dbReference type="Pfam" id="PF01578"/>
    </source>
</evidence>
<dbReference type="Proteomes" id="UP000460298">
    <property type="component" value="Unassembled WGS sequence"/>
</dbReference>
<feature type="transmembrane region" description="Helical" evidence="3">
    <location>
        <begin position="178"/>
        <end position="197"/>
    </location>
</feature>
<reference evidence="6 7" key="1">
    <citation type="submission" date="2019-10" db="EMBL/GenBank/DDBJ databases">
        <title>Extracellular Electron Transfer in a Candidatus Methanoperedens spp. Enrichment Culture.</title>
        <authorList>
            <person name="Berger S."/>
            <person name="Rangel Shaw D."/>
            <person name="Berben T."/>
            <person name="In 'T Zandt M."/>
            <person name="Frank J."/>
            <person name="Reimann J."/>
            <person name="Jetten M.S.M."/>
            <person name="Welte C.U."/>
        </authorList>
    </citation>
    <scope>NUCLEOTIDE SEQUENCE [LARGE SCALE GENOMIC DNA]</scope>
    <source>
        <strain evidence="6">SB12</strain>
    </source>
</reference>
<dbReference type="PRINTS" id="PR01410">
    <property type="entry name" value="CCBIOGENESIS"/>
</dbReference>
<feature type="domain" description="Cytochrome c assembly protein" evidence="4">
    <location>
        <begin position="143"/>
        <end position="351"/>
    </location>
</feature>
<protein>
    <submittedName>
        <fullName evidence="6">Heme lyase CcmF/NrfE family subunit</fullName>
    </submittedName>
</protein>
<feature type="transmembrane region" description="Helical" evidence="3">
    <location>
        <begin position="578"/>
        <end position="599"/>
    </location>
</feature>
<organism evidence="6 7">
    <name type="scientific">Leptonema illini</name>
    <dbReference type="NCBI Taxonomy" id="183"/>
    <lineage>
        <taxon>Bacteria</taxon>
        <taxon>Pseudomonadati</taxon>
        <taxon>Spirochaetota</taxon>
        <taxon>Spirochaetia</taxon>
        <taxon>Leptospirales</taxon>
        <taxon>Leptospiraceae</taxon>
        <taxon>Leptonema</taxon>
    </lineage>
</organism>
<comment type="similarity">
    <text evidence="1">Belongs to the CcmF/CycK/Ccl1/NrfE/CcsA family.</text>
</comment>
<dbReference type="Pfam" id="PF16327">
    <property type="entry name" value="CcmF_C"/>
    <property type="match status" value="1"/>
</dbReference>
<evidence type="ECO:0000256" key="1">
    <source>
        <dbReference type="ARBA" id="ARBA00009186"/>
    </source>
</evidence>
<feature type="transmembrane region" description="Helical" evidence="3">
    <location>
        <begin position="487"/>
        <end position="508"/>
    </location>
</feature>
<dbReference type="InterPro" id="IPR032523">
    <property type="entry name" value="CcmF_C"/>
</dbReference>
<sequence>MNLNELGAITLVLSGATIIFSIIMATVGLPLRSVRNLIRSMVLEVIDLRMGNTGGRAISVRYYRFLLSIWVPLRRFFLSLTGIRNGGLALELSRQSLYVNTGLASLAMLLLVSALMLNDMTNQYVVMHSSSTLSIFYRMTSAWAGASGSLLFWYFLLTLFTAIILYQTRFRLYNRLPLLFLILGVLQLLFIMLLVFFDDAQPFRTFTMPMTSGRGLNPLLLHWAMIIHPPILYVGYVSFAIPFAVFAAAVMSGNMKDDLLAIFRRWGLFSWFFLGFGILLGSKWAYEELGWGGYWAWDPVENASLMPFLLATAFLHSLIVQHHRGMLRFWNLFLITSTYHFCLLGTWITRSGVLQGPHSFAESAIGPPMIIFIGASYVYFLRFLFFKRKVLRPDDQLQSVTSKEGSMLLNNFLMLISVVIILVGVFSPLVPLDCSFNGGLQCFKAEWKPTTYNKLMVPIGLIVLFLMGASPLLAWRKSADVIYARTLRIPLLAGIAATILYGSLYGMFFTSFDGENNSPWGPQILAEIFSVLTVGSGVFLIVGIMQEYHRGIKSRRARLGESFGRAFVQLLLLNKRRYGGYLIHLSVVFLFIGYSGGAFKTTGRLQFHYYRMDVPEGAPYVYYYSGDKAYLDNYIIEARELFLRPHFEPHGNPENPGDMTVSQEAHYRINPRDLLPVYPSDGSDPFAFANKPAPVGDRLIKFTSGFIPDGRMTTERRFYPQIYPYTGEVQKDQNGISARMATSEPDMKSSWSEDLYIQLGAIYDPMRNRNPDLAAMYEFYLYELKRDPRGYEMLFPPSIVADLEYWVNPLVKFIWLGTTLFFFAGLLILLPFGEKREEDVIEEAVEKSTAGKPGMGERY</sequence>
<comment type="caution">
    <text evidence="6">The sequence shown here is derived from an EMBL/GenBank/DDBJ whole genome shotgun (WGS) entry which is preliminary data.</text>
</comment>
<feature type="transmembrane region" description="Helical" evidence="3">
    <location>
        <begin position="266"/>
        <end position="285"/>
    </location>
</feature>
<feature type="transmembrane region" description="Helical" evidence="3">
    <location>
        <begin position="369"/>
        <end position="386"/>
    </location>
</feature>
<feature type="transmembrane region" description="Helical" evidence="3">
    <location>
        <begin position="305"/>
        <end position="322"/>
    </location>
</feature>
<evidence type="ECO:0000256" key="2">
    <source>
        <dbReference type="ARBA" id="ARBA00022748"/>
    </source>
</evidence>
<evidence type="ECO:0000313" key="6">
    <source>
        <dbReference type="EMBL" id="KAB2932904.1"/>
    </source>
</evidence>
<evidence type="ECO:0000313" key="7">
    <source>
        <dbReference type="Proteomes" id="UP000460298"/>
    </source>
</evidence>
<accession>A0A833H261</accession>
<feature type="transmembrane region" description="Helical" evidence="3">
    <location>
        <begin position="528"/>
        <end position="548"/>
    </location>
</feature>
<feature type="transmembrane region" description="Helical" evidence="3">
    <location>
        <begin position="6"/>
        <end position="31"/>
    </location>
</feature>
<keyword evidence="6" id="KW-0456">Lyase</keyword>
<evidence type="ECO:0000256" key="3">
    <source>
        <dbReference type="SAM" id="Phobius"/>
    </source>
</evidence>
<gene>
    <name evidence="6" type="ORF">F9K24_08535</name>
</gene>
<feature type="transmembrane region" description="Helical" evidence="3">
    <location>
        <begin position="231"/>
        <end position="254"/>
    </location>
</feature>
<feature type="transmembrane region" description="Helical" evidence="3">
    <location>
        <begin position="97"/>
        <end position="117"/>
    </location>
</feature>
<proteinExistence type="inferred from homology"/>
<dbReference type="Pfam" id="PF01578">
    <property type="entry name" value="Cytochrom_C_asm"/>
    <property type="match status" value="1"/>
</dbReference>
<keyword evidence="3" id="KW-0812">Transmembrane</keyword>
<dbReference type="InterPro" id="IPR003567">
    <property type="entry name" value="Cyt_c_biogenesis"/>
</dbReference>
<dbReference type="InterPro" id="IPR002541">
    <property type="entry name" value="Cyt_c_assembly"/>
</dbReference>
<dbReference type="AlphaFoldDB" id="A0A833H261"/>
<keyword evidence="2" id="KW-0201">Cytochrome c-type biogenesis</keyword>
<dbReference type="GO" id="GO:0020037">
    <property type="term" value="F:heme binding"/>
    <property type="evidence" value="ECO:0007669"/>
    <property type="project" value="InterPro"/>
</dbReference>
<dbReference type="GO" id="GO:0015232">
    <property type="term" value="F:heme transmembrane transporter activity"/>
    <property type="evidence" value="ECO:0007669"/>
    <property type="project" value="InterPro"/>
</dbReference>
<keyword evidence="3" id="KW-1133">Transmembrane helix</keyword>
<dbReference type="GO" id="GO:0016829">
    <property type="term" value="F:lyase activity"/>
    <property type="evidence" value="ECO:0007669"/>
    <property type="project" value="UniProtKB-KW"/>
</dbReference>
<dbReference type="GO" id="GO:0016020">
    <property type="term" value="C:membrane"/>
    <property type="evidence" value="ECO:0007669"/>
    <property type="project" value="InterPro"/>
</dbReference>
<dbReference type="EMBL" id="WBUI01000007">
    <property type="protein sequence ID" value="KAB2932904.1"/>
    <property type="molecule type" value="Genomic_DNA"/>
</dbReference>
<name>A0A833H261_9LEPT</name>
<keyword evidence="3" id="KW-0472">Membrane</keyword>
<dbReference type="GO" id="GO:0017004">
    <property type="term" value="P:cytochrome complex assembly"/>
    <property type="evidence" value="ECO:0007669"/>
    <property type="project" value="UniProtKB-KW"/>
</dbReference>
<dbReference type="PANTHER" id="PTHR43653:SF1">
    <property type="entry name" value="CYTOCHROME C-TYPE BIOGENESIS PROTEIN CCMF"/>
    <property type="match status" value="1"/>
</dbReference>
<feature type="transmembrane region" description="Helical" evidence="3">
    <location>
        <begin position="142"/>
        <end position="166"/>
    </location>
</feature>